<keyword evidence="1" id="KW-0479">Metal-binding</keyword>
<feature type="chain" id="PRO_5032840097" description="Phytocyanin domain-containing protein" evidence="3">
    <location>
        <begin position="26"/>
        <end position="185"/>
    </location>
</feature>
<protein>
    <recommendedName>
        <fullName evidence="4">Phytocyanin domain-containing protein</fullName>
    </recommendedName>
</protein>
<dbReference type="InterPro" id="IPR008972">
    <property type="entry name" value="Cupredoxin"/>
</dbReference>
<keyword evidence="3" id="KW-0732">Signal</keyword>
<dbReference type="AlphaFoldDB" id="A0A811N690"/>
<accession>A0A811N690</accession>
<evidence type="ECO:0000256" key="1">
    <source>
        <dbReference type="ARBA" id="ARBA00022723"/>
    </source>
</evidence>
<dbReference type="GO" id="GO:0005886">
    <property type="term" value="C:plasma membrane"/>
    <property type="evidence" value="ECO:0007669"/>
    <property type="project" value="TreeGrafter"/>
</dbReference>
<feature type="domain" description="Phytocyanin" evidence="4">
    <location>
        <begin position="28"/>
        <end position="144"/>
    </location>
</feature>
<evidence type="ECO:0000313" key="5">
    <source>
        <dbReference type="EMBL" id="CAD6218874.1"/>
    </source>
</evidence>
<dbReference type="InterPro" id="IPR039391">
    <property type="entry name" value="Phytocyanin-like"/>
</dbReference>
<dbReference type="Gene3D" id="2.60.40.420">
    <property type="entry name" value="Cupredoxins - blue copper proteins"/>
    <property type="match status" value="1"/>
</dbReference>
<sequence length="185" mass="19116">MAKHSYLVRVLALLVAGYTAALASATTTTFIVGDDQGWTMTGVDYTDWVKGKTFAIGDKLAAAHGRIIGTSWQIIAVFNYPRKEHTVTEVGKTDYFACAGGSALSNDRSGSINITLTAPGTRYFICNIPGHCTAGMRLAVTVAAGGGSPPGATPTGDAAGASVRPAMGSFVVKAIAWAMIKLALS</sequence>
<dbReference type="SUPFAM" id="SSF49503">
    <property type="entry name" value="Cupredoxins"/>
    <property type="match status" value="1"/>
</dbReference>
<dbReference type="Pfam" id="PF02298">
    <property type="entry name" value="Cu_bind_like"/>
    <property type="match status" value="1"/>
</dbReference>
<dbReference type="Proteomes" id="UP000604825">
    <property type="component" value="Unassembled WGS sequence"/>
</dbReference>
<reference evidence="5" key="1">
    <citation type="submission" date="2020-10" db="EMBL/GenBank/DDBJ databases">
        <authorList>
            <person name="Han B."/>
            <person name="Lu T."/>
            <person name="Zhao Q."/>
            <person name="Huang X."/>
            <person name="Zhao Y."/>
        </authorList>
    </citation>
    <scope>NUCLEOTIDE SEQUENCE</scope>
</reference>
<dbReference type="OrthoDB" id="206968at2759"/>
<keyword evidence="2" id="KW-0186">Copper</keyword>
<dbReference type="InterPro" id="IPR003245">
    <property type="entry name" value="Phytocyanin_dom"/>
</dbReference>
<dbReference type="EMBL" id="CAJGYO010000003">
    <property type="protein sequence ID" value="CAD6218874.1"/>
    <property type="molecule type" value="Genomic_DNA"/>
</dbReference>
<evidence type="ECO:0000256" key="2">
    <source>
        <dbReference type="ARBA" id="ARBA00023008"/>
    </source>
</evidence>
<gene>
    <name evidence="5" type="ORF">NCGR_LOCUS12705</name>
</gene>
<keyword evidence="6" id="KW-1185">Reference proteome</keyword>
<dbReference type="GO" id="GO:0046872">
    <property type="term" value="F:metal ion binding"/>
    <property type="evidence" value="ECO:0007669"/>
    <property type="project" value="UniProtKB-KW"/>
</dbReference>
<proteinExistence type="predicted"/>
<dbReference type="GO" id="GO:0009055">
    <property type="term" value="F:electron transfer activity"/>
    <property type="evidence" value="ECO:0007669"/>
    <property type="project" value="InterPro"/>
</dbReference>
<comment type="caution">
    <text evidence="5">The sequence shown here is derived from an EMBL/GenBank/DDBJ whole genome shotgun (WGS) entry which is preliminary data.</text>
</comment>
<evidence type="ECO:0000313" key="6">
    <source>
        <dbReference type="Proteomes" id="UP000604825"/>
    </source>
</evidence>
<evidence type="ECO:0000259" key="4">
    <source>
        <dbReference type="PROSITE" id="PS51485"/>
    </source>
</evidence>
<dbReference type="InterPro" id="IPR028871">
    <property type="entry name" value="BlueCu_1_BS"/>
</dbReference>
<feature type="signal peptide" evidence="3">
    <location>
        <begin position="1"/>
        <end position="25"/>
    </location>
</feature>
<name>A0A811N690_9POAL</name>
<dbReference type="CDD" id="cd04216">
    <property type="entry name" value="Phytocyanin"/>
    <property type="match status" value="1"/>
</dbReference>
<evidence type="ECO:0000256" key="3">
    <source>
        <dbReference type="SAM" id="SignalP"/>
    </source>
</evidence>
<dbReference type="PROSITE" id="PS51485">
    <property type="entry name" value="PHYTOCYANIN"/>
    <property type="match status" value="1"/>
</dbReference>
<organism evidence="5 6">
    <name type="scientific">Miscanthus lutarioriparius</name>
    <dbReference type="NCBI Taxonomy" id="422564"/>
    <lineage>
        <taxon>Eukaryota</taxon>
        <taxon>Viridiplantae</taxon>
        <taxon>Streptophyta</taxon>
        <taxon>Embryophyta</taxon>
        <taxon>Tracheophyta</taxon>
        <taxon>Spermatophyta</taxon>
        <taxon>Magnoliopsida</taxon>
        <taxon>Liliopsida</taxon>
        <taxon>Poales</taxon>
        <taxon>Poaceae</taxon>
        <taxon>PACMAD clade</taxon>
        <taxon>Panicoideae</taxon>
        <taxon>Andropogonodae</taxon>
        <taxon>Andropogoneae</taxon>
        <taxon>Saccharinae</taxon>
        <taxon>Miscanthus</taxon>
    </lineage>
</organism>
<dbReference type="PANTHER" id="PTHR33021">
    <property type="entry name" value="BLUE COPPER PROTEIN"/>
    <property type="match status" value="1"/>
</dbReference>
<dbReference type="PROSITE" id="PS00196">
    <property type="entry name" value="COPPER_BLUE"/>
    <property type="match status" value="1"/>
</dbReference>
<dbReference type="PANTHER" id="PTHR33021:SF500">
    <property type="entry name" value="CUPREDOXIN SUPERFAMILY PROTEIN"/>
    <property type="match status" value="1"/>
</dbReference>